<proteinExistence type="predicted"/>
<feature type="compositionally biased region" description="Polar residues" evidence="1">
    <location>
        <begin position="173"/>
        <end position="187"/>
    </location>
</feature>
<protein>
    <submittedName>
        <fullName evidence="2">Uncharacterized protein</fullName>
    </submittedName>
</protein>
<evidence type="ECO:0000313" key="3">
    <source>
        <dbReference type="Proteomes" id="UP000199317"/>
    </source>
</evidence>
<dbReference type="OrthoDB" id="8811021at2"/>
<reference evidence="3" key="1">
    <citation type="submission" date="2016-10" db="EMBL/GenBank/DDBJ databases">
        <authorList>
            <person name="Varghese N."/>
            <person name="Submissions S."/>
        </authorList>
    </citation>
    <scope>NUCLEOTIDE SEQUENCE [LARGE SCALE GENOMIC DNA]</scope>
    <source>
        <strain evidence="3">DSM 17101</strain>
    </source>
</reference>
<name>A0A1H0U7Y3_9BURK</name>
<evidence type="ECO:0000313" key="2">
    <source>
        <dbReference type="EMBL" id="SDP62313.1"/>
    </source>
</evidence>
<keyword evidence="3" id="KW-1185">Reference proteome</keyword>
<dbReference type="Proteomes" id="UP000199317">
    <property type="component" value="Unassembled WGS sequence"/>
</dbReference>
<sequence length="187" mass="21173">MTTNFQELQAKAIAWCKDFEQYKDECVVLAQRLRVEFIAHLGARSGDVEFHALDERLERIADERTSLWPRLQVGDDGFFYFGLTLFFRADAHCLDEHIRVGIQKSRTHWRVRWNQKESVYSTTGSNSAFFDKITAITLEKFSTPFRRMKGQLGFVPMLQSDHHVVASAPPSPATGTGASAPSDSGES</sequence>
<organism evidence="2 3">
    <name type="scientific">Paracidovorax cattleyae</name>
    <dbReference type="NCBI Taxonomy" id="80868"/>
    <lineage>
        <taxon>Bacteria</taxon>
        <taxon>Pseudomonadati</taxon>
        <taxon>Pseudomonadota</taxon>
        <taxon>Betaproteobacteria</taxon>
        <taxon>Burkholderiales</taxon>
        <taxon>Comamonadaceae</taxon>
        <taxon>Paracidovorax</taxon>
    </lineage>
</organism>
<gene>
    <name evidence="2" type="ORF">SAMN04489708_11846</name>
</gene>
<evidence type="ECO:0000256" key="1">
    <source>
        <dbReference type="SAM" id="MobiDB-lite"/>
    </source>
</evidence>
<accession>A0A1H0U7Y3</accession>
<dbReference type="RefSeq" id="WP_092835783.1">
    <property type="nucleotide sequence ID" value="NZ_CP028290.1"/>
</dbReference>
<feature type="region of interest" description="Disordered" evidence="1">
    <location>
        <begin position="165"/>
        <end position="187"/>
    </location>
</feature>
<dbReference type="AlphaFoldDB" id="A0A1H0U7Y3"/>
<dbReference type="EMBL" id="FNJL01000018">
    <property type="protein sequence ID" value="SDP62313.1"/>
    <property type="molecule type" value="Genomic_DNA"/>
</dbReference>